<evidence type="ECO:0008006" key="4">
    <source>
        <dbReference type="Google" id="ProtNLM"/>
    </source>
</evidence>
<reference evidence="2 3" key="1">
    <citation type="submission" date="2024-10" db="EMBL/GenBank/DDBJ databases">
        <title>The Natural Products Discovery Center: Release of the First 8490 Sequenced Strains for Exploring Actinobacteria Biosynthetic Diversity.</title>
        <authorList>
            <person name="Kalkreuter E."/>
            <person name="Kautsar S.A."/>
            <person name="Yang D."/>
            <person name="Bader C.D."/>
            <person name="Teijaro C.N."/>
            <person name="Fluegel L."/>
            <person name="Davis C.M."/>
            <person name="Simpson J.R."/>
            <person name="Lauterbach L."/>
            <person name="Steele A.D."/>
            <person name="Gui C."/>
            <person name="Meng S."/>
            <person name="Li G."/>
            <person name="Viehrig K."/>
            <person name="Ye F."/>
            <person name="Su P."/>
            <person name="Kiefer A.F."/>
            <person name="Nichols A."/>
            <person name="Cepeda A.J."/>
            <person name="Yan W."/>
            <person name="Fan B."/>
            <person name="Jiang Y."/>
            <person name="Adhikari A."/>
            <person name="Zheng C.-J."/>
            <person name="Schuster L."/>
            <person name="Cowan T.M."/>
            <person name="Smanski M.J."/>
            <person name="Chevrette M.G."/>
            <person name="De Carvalho L.P.S."/>
            <person name="Shen B."/>
        </authorList>
    </citation>
    <scope>NUCLEOTIDE SEQUENCE [LARGE SCALE GENOMIC DNA]</scope>
    <source>
        <strain evidence="2 3">NPDC048229</strain>
    </source>
</reference>
<accession>A0ABW7BLI6</accession>
<organism evidence="2 3">
    <name type="scientific">Streptomyces omiyaensis</name>
    <dbReference type="NCBI Taxonomy" id="68247"/>
    <lineage>
        <taxon>Bacteria</taxon>
        <taxon>Bacillati</taxon>
        <taxon>Actinomycetota</taxon>
        <taxon>Actinomycetes</taxon>
        <taxon>Kitasatosporales</taxon>
        <taxon>Streptomycetaceae</taxon>
        <taxon>Streptomyces</taxon>
    </lineage>
</organism>
<feature type="compositionally biased region" description="Low complexity" evidence="1">
    <location>
        <begin position="18"/>
        <end position="28"/>
    </location>
</feature>
<proteinExistence type="predicted"/>
<dbReference type="InterPro" id="IPR011990">
    <property type="entry name" value="TPR-like_helical_dom_sf"/>
</dbReference>
<protein>
    <recommendedName>
        <fullName evidence="4">Tetratricopeptide repeat protein</fullName>
    </recommendedName>
</protein>
<evidence type="ECO:0000313" key="3">
    <source>
        <dbReference type="Proteomes" id="UP001604282"/>
    </source>
</evidence>
<gene>
    <name evidence="2" type="ORF">ACGFYS_05120</name>
</gene>
<name>A0ABW7BLI6_9ACTN</name>
<feature type="compositionally biased region" description="Gly residues" evidence="1">
    <location>
        <begin position="29"/>
        <end position="41"/>
    </location>
</feature>
<sequence length="483" mass="50239">MGFFGRRRKKGVEGTAGGTASEATAPGGTTSGGPGRRGGGAAREAAPMTDEERERLTRLTQEAYERGIAHQVLPSRARTALDAFDRSAGHLDELFRAAPDDPELWHMRGALLYSRASTLLALGRAEEAVADLGACVDAYGRSGLPSAPLLAADALIRRARAHGEAERPMAALADVDRAIGAYVTAGAYESPHPLLPDFARVLALAAAVQLKVGDVDQALACARQSLARYKDLTRQQGGLGRIEAGYMVDAAGDTASRLEAVRGNWDAALGVDLVVREAAEAGLGPLGPALAREGLHLRLAGRVREAGPVLARAEEIAPGAVAREEETAALPLPPSLADALTAAETLLRERKDAPVPVGELAPLRQELTGHESYSASVRVRMGSAFAPKAAVLVRTAELLLEEGQVAQAWRIALETHLICGSIVHRAGDAAPDLLPGLAGPWGDALEVAREAAVTAGKGSFVKDVDAAAAQLRAMLTAAPDDGS</sequence>
<comment type="caution">
    <text evidence="2">The sequence shown here is derived from an EMBL/GenBank/DDBJ whole genome shotgun (WGS) entry which is preliminary data.</text>
</comment>
<feature type="compositionally biased region" description="Basic residues" evidence="1">
    <location>
        <begin position="1"/>
        <end position="10"/>
    </location>
</feature>
<feature type="region of interest" description="Disordered" evidence="1">
    <location>
        <begin position="1"/>
        <end position="54"/>
    </location>
</feature>
<evidence type="ECO:0000256" key="1">
    <source>
        <dbReference type="SAM" id="MobiDB-lite"/>
    </source>
</evidence>
<dbReference type="EMBL" id="JBICZW010000003">
    <property type="protein sequence ID" value="MFG3188301.1"/>
    <property type="molecule type" value="Genomic_DNA"/>
</dbReference>
<keyword evidence="3" id="KW-1185">Reference proteome</keyword>
<dbReference type="Proteomes" id="UP001604282">
    <property type="component" value="Unassembled WGS sequence"/>
</dbReference>
<evidence type="ECO:0000313" key="2">
    <source>
        <dbReference type="EMBL" id="MFG3188301.1"/>
    </source>
</evidence>
<dbReference type="Gene3D" id="1.25.40.10">
    <property type="entry name" value="Tetratricopeptide repeat domain"/>
    <property type="match status" value="1"/>
</dbReference>
<dbReference type="RefSeq" id="WP_392879746.1">
    <property type="nucleotide sequence ID" value="NZ_JBICZW010000003.1"/>
</dbReference>
<dbReference type="SUPFAM" id="SSF48452">
    <property type="entry name" value="TPR-like"/>
    <property type="match status" value="1"/>
</dbReference>